<keyword evidence="7 8" id="KW-0092">Biotin</keyword>
<dbReference type="NCBIfam" id="TIGR00531">
    <property type="entry name" value="BCCP"/>
    <property type="match status" value="1"/>
</dbReference>
<keyword evidence="5 8" id="KW-0443">Lipid metabolism</keyword>
<dbReference type="GO" id="GO:0006633">
    <property type="term" value="P:fatty acid biosynthetic process"/>
    <property type="evidence" value="ECO:0007669"/>
    <property type="project" value="UniProtKB-UniPathway"/>
</dbReference>
<dbReference type="GO" id="GO:0003989">
    <property type="term" value="F:acetyl-CoA carboxylase activity"/>
    <property type="evidence" value="ECO:0007669"/>
    <property type="project" value="InterPro"/>
</dbReference>
<name>A0A2N1PT86_9BACT</name>
<protein>
    <recommendedName>
        <fullName evidence="2 8">Biotin carboxyl carrier protein of acetyl-CoA carboxylase</fullName>
    </recommendedName>
</protein>
<evidence type="ECO:0000256" key="5">
    <source>
        <dbReference type="ARBA" id="ARBA00023098"/>
    </source>
</evidence>
<dbReference type="UniPathway" id="UPA00094"/>
<dbReference type="CDD" id="cd06850">
    <property type="entry name" value="biotinyl_domain"/>
    <property type="match status" value="1"/>
</dbReference>
<organism evidence="10 11">
    <name type="scientific">Candidatus Wallbacteria bacterium HGW-Wallbacteria-1</name>
    <dbReference type="NCBI Taxonomy" id="2013854"/>
    <lineage>
        <taxon>Bacteria</taxon>
        <taxon>Candidatus Walliibacteriota</taxon>
    </lineage>
</organism>
<dbReference type="GO" id="GO:0009317">
    <property type="term" value="C:acetyl-CoA carboxylase complex"/>
    <property type="evidence" value="ECO:0007669"/>
    <property type="project" value="InterPro"/>
</dbReference>
<keyword evidence="6 8" id="KW-0275">Fatty acid biosynthesis</keyword>
<dbReference type="SUPFAM" id="SSF51230">
    <property type="entry name" value="Single hybrid motif"/>
    <property type="match status" value="1"/>
</dbReference>
<dbReference type="Proteomes" id="UP000233256">
    <property type="component" value="Unassembled WGS sequence"/>
</dbReference>
<dbReference type="PROSITE" id="PS00188">
    <property type="entry name" value="BIOTIN"/>
    <property type="match status" value="1"/>
</dbReference>
<keyword evidence="4 8" id="KW-0276">Fatty acid metabolism</keyword>
<dbReference type="Pfam" id="PF00364">
    <property type="entry name" value="Biotin_lipoyl"/>
    <property type="match status" value="1"/>
</dbReference>
<evidence type="ECO:0000256" key="4">
    <source>
        <dbReference type="ARBA" id="ARBA00022832"/>
    </source>
</evidence>
<feature type="domain" description="Lipoyl-binding" evidence="9">
    <location>
        <begin position="104"/>
        <end position="180"/>
    </location>
</feature>
<dbReference type="InterPro" id="IPR001882">
    <property type="entry name" value="Biotin_BS"/>
</dbReference>
<evidence type="ECO:0000256" key="1">
    <source>
        <dbReference type="ARBA" id="ARBA00005194"/>
    </source>
</evidence>
<evidence type="ECO:0000313" key="11">
    <source>
        <dbReference type="Proteomes" id="UP000233256"/>
    </source>
</evidence>
<dbReference type="AlphaFoldDB" id="A0A2N1PT86"/>
<dbReference type="PRINTS" id="PR01071">
    <property type="entry name" value="ACOABIOTINCC"/>
</dbReference>
<evidence type="ECO:0000256" key="7">
    <source>
        <dbReference type="ARBA" id="ARBA00023267"/>
    </source>
</evidence>
<dbReference type="Gene3D" id="2.40.50.100">
    <property type="match status" value="1"/>
</dbReference>
<gene>
    <name evidence="10" type="primary">accB</name>
    <name evidence="10" type="ORF">CVV64_06195</name>
</gene>
<evidence type="ECO:0000259" key="9">
    <source>
        <dbReference type="PROSITE" id="PS50968"/>
    </source>
</evidence>
<dbReference type="PROSITE" id="PS50968">
    <property type="entry name" value="BIOTINYL_LIPOYL"/>
    <property type="match status" value="1"/>
</dbReference>
<evidence type="ECO:0000256" key="6">
    <source>
        <dbReference type="ARBA" id="ARBA00023160"/>
    </source>
</evidence>
<dbReference type="InterPro" id="IPR011053">
    <property type="entry name" value="Single_hybrid_motif"/>
</dbReference>
<sequence length="180" mass="19508">MNEQAVIEDRNSGSWLKALETARNIVNLVDEHDLEELTLQEPGMRIKACRAPHETGGSSVIYSNIGQQSQISPFQFFNQTAGMADSAVDLPSSPSVSEPAPDESKLIKSPIAGTFYRSPSPGAKPFVEEGQSISSGTALCIVEAMKLMNEIKADKSGRIREICLDDATPVRVGEILFILE</sequence>
<dbReference type="EMBL" id="PGXC01000003">
    <property type="protein sequence ID" value="PKK91558.1"/>
    <property type="molecule type" value="Genomic_DNA"/>
</dbReference>
<keyword evidence="3 8" id="KW-0444">Lipid biosynthesis</keyword>
<comment type="caution">
    <text evidence="10">The sequence shown here is derived from an EMBL/GenBank/DDBJ whole genome shotgun (WGS) entry which is preliminary data.</text>
</comment>
<comment type="pathway">
    <text evidence="1 8">Lipid metabolism; fatty acid biosynthesis.</text>
</comment>
<evidence type="ECO:0000256" key="3">
    <source>
        <dbReference type="ARBA" id="ARBA00022516"/>
    </source>
</evidence>
<evidence type="ECO:0000256" key="2">
    <source>
        <dbReference type="ARBA" id="ARBA00017562"/>
    </source>
</evidence>
<comment type="function">
    <text evidence="8">This protein is a component of the acetyl coenzyme A carboxylase complex; first, biotin carboxylase catalyzes the carboxylation of the carrier protein and then the transcarboxylase transfers the carboxyl group to form malonyl-CoA.</text>
</comment>
<accession>A0A2N1PT86</accession>
<dbReference type="InterPro" id="IPR050709">
    <property type="entry name" value="Biotin_Carboxyl_Carrier/Decarb"/>
</dbReference>
<dbReference type="PANTHER" id="PTHR45266">
    <property type="entry name" value="OXALOACETATE DECARBOXYLASE ALPHA CHAIN"/>
    <property type="match status" value="1"/>
</dbReference>
<reference evidence="10 11" key="1">
    <citation type="journal article" date="2017" name="ISME J.">
        <title>Potential for microbial H2 and metal transformations associated with novel bacteria and archaea in deep terrestrial subsurface sediments.</title>
        <authorList>
            <person name="Hernsdorf A.W."/>
            <person name="Amano Y."/>
            <person name="Miyakawa K."/>
            <person name="Ise K."/>
            <person name="Suzuki Y."/>
            <person name="Anantharaman K."/>
            <person name="Probst A."/>
            <person name="Burstein D."/>
            <person name="Thomas B.C."/>
            <person name="Banfield J.F."/>
        </authorList>
    </citation>
    <scope>NUCLEOTIDE SEQUENCE [LARGE SCALE GENOMIC DNA]</scope>
    <source>
        <strain evidence="10">HGW-Wallbacteria-1</strain>
    </source>
</reference>
<evidence type="ECO:0000313" key="10">
    <source>
        <dbReference type="EMBL" id="PKK91558.1"/>
    </source>
</evidence>
<dbReference type="PANTHER" id="PTHR45266:SF3">
    <property type="entry name" value="OXALOACETATE DECARBOXYLASE ALPHA CHAIN"/>
    <property type="match status" value="1"/>
</dbReference>
<dbReference type="InterPro" id="IPR001249">
    <property type="entry name" value="AcCoA_biotinCC"/>
</dbReference>
<evidence type="ECO:0000256" key="8">
    <source>
        <dbReference type="RuleBase" id="RU364072"/>
    </source>
</evidence>
<proteinExistence type="predicted"/>
<dbReference type="InterPro" id="IPR000089">
    <property type="entry name" value="Biotin_lipoyl"/>
</dbReference>